<keyword evidence="4" id="KW-1185">Reference proteome</keyword>
<reference evidence="2" key="1">
    <citation type="submission" date="2016-08" db="EMBL/GenBank/DDBJ databases">
        <title>Complete Genome Seqeunce of Paenibacillus sp. nov. IHBB 9852 from high altitute lake of Indian trans-Himalayas.</title>
        <authorList>
            <person name="Kiran S."/>
            <person name="Swarnkar M.K."/>
            <person name="Rana A."/>
            <person name="Tewari R."/>
            <person name="Gulati A."/>
        </authorList>
    </citation>
    <scope>NUCLEOTIDE SEQUENCE [LARGE SCALE GENOMIC DNA]</scope>
    <source>
        <strain evidence="2">IHBB 9852</strain>
    </source>
</reference>
<sequence length="305" mass="34084">MARTVKGTLTIEGQEIQITNPDKPLWPEVGITKAIYLQKLAAISPYLLRYCKGRLLTTIRYPHGVDGESFYQKNAPEPLPPFVSTYVHEGINYVMLNGLPELLWLGNLAALEFHPSLHLAGDVLPCEWMIDLDPSLPEEPRIMEATAIVGNVLHSLGIASVPKTSGATGVQIIVPIPEGITFDELRSVGQFVGQYVTEKHPELFTIERLKKNRGDKIYFDYLQHYSGRTLAAPYTPRARRLATVSTPLTWEEVQRDVSPSDFHLLNIEQRLKEKGDLLQALPPQPIGDIIRHLNAKGKPASKRKG</sequence>
<name>A0A1B2E3S9_9BACL</name>
<reference evidence="3 4" key="2">
    <citation type="submission" date="2016-12" db="EMBL/GenBank/DDBJ databases">
        <title>Genome sequencing and description of Paenibacillus sp. nov. from high altitude lake in the Indian Trans- Himalayas.</title>
        <authorList>
            <person name="Kiran S."/>
            <person name="Swarnkar M.K."/>
            <person name="Rana A."/>
            <person name="Tewari R."/>
            <person name="Gulati A."/>
        </authorList>
    </citation>
    <scope>NUCLEOTIDE SEQUENCE [LARGE SCALE GENOMIC DNA]</scope>
    <source>
        <strain evidence="3 4">IHBB 9951</strain>
    </source>
</reference>
<dbReference type="NCBIfam" id="TIGR02778">
    <property type="entry name" value="ligD_pol"/>
    <property type="match status" value="1"/>
</dbReference>
<dbReference type="EMBL" id="CP016809">
    <property type="protein sequence ID" value="ANY74562.1"/>
    <property type="molecule type" value="Genomic_DNA"/>
</dbReference>
<proteinExistence type="predicted"/>
<dbReference type="KEGG" id="pib:BBD41_19405"/>
<dbReference type="PANTHER" id="PTHR42705">
    <property type="entry name" value="BIFUNCTIONAL NON-HOMOLOGOUS END JOINING PROTEIN LIGD"/>
    <property type="match status" value="1"/>
</dbReference>
<dbReference type="Gene3D" id="3.90.920.10">
    <property type="entry name" value="DNA primase, PRIM domain"/>
    <property type="match status" value="1"/>
</dbReference>
<protein>
    <submittedName>
        <fullName evidence="2">DNA polymerase domain-containing protein</fullName>
    </submittedName>
</protein>
<dbReference type="InterPro" id="IPR014145">
    <property type="entry name" value="LigD_pol_dom"/>
</dbReference>
<dbReference type="InterPro" id="IPR052171">
    <property type="entry name" value="NHEJ_LigD"/>
</dbReference>
<evidence type="ECO:0000313" key="2">
    <source>
        <dbReference type="EMBL" id="ANY74562.1"/>
    </source>
</evidence>
<accession>A0A1B2E3S9</accession>
<organism evidence="2">
    <name type="scientific">Paenibacillus ihbetae</name>
    <dbReference type="NCBI Taxonomy" id="1870820"/>
    <lineage>
        <taxon>Bacteria</taxon>
        <taxon>Bacillati</taxon>
        <taxon>Bacillota</taxon>
        <taxon>Bacilli</taxon>
        <taxon>Bacillales</taxon>
        <taxon>Paenibacillaceae</taxon>
        <taxon>Paenibacillus</taxon>
    </lineage>
</organism>
<evidence type="ECO:0000313" key="4">
    <source>
        <dbReference type="Proteomes" id="UP000189059"/>
    </source>
</evidence>
<dbReference type="PANTHER" id="PTHR42705:SF2">
    <property type="entry name" value="BIFUNCTIONAL NON-HOMOLOGOUS END JOINING PROTEIN LIGD"/>
    <property type="match status" value="1"/>
</dbReference>
<dbReference type="RefSeq" id="WP_077568001.1">
    <property type="nucleotide sequence ID" value="NZ_CP016809.1"/>
</dbReference>
<evidence type="ECO:0000313" key="3">
    <source>
        <dbReference type="EMBL" id="OOC63267.1"/>
    </source>
</evidence>
<dbReference type="Proteomes" id="UP000189059">
    <property type="component" value="Unassembled WGS sequence"/>
</dbReference>
<dbReference type="OrthoDB" id="9802472at2"/>
<dbReference type="AlphaFoldDB" id="A0A1B2E3S9"/>
<gene>
    <name evidence="3" type="ORF">BBD40_16210</name>
    <name evidence="2" type="ORF">BBD41_19405</name>
</gene>
<dbReference type="EMBL" id="MRVI01000001">
    <property type="protein sequence ID" value="OOC63267.1"/>
    <property type="molecule type" value="Genomic_DNA"/>
</dbReference>
<evidence type="ECO:0000259" key="1">
    <source>
        <dbReference type="Pfam" id="PF21686"/>
    </source>
</evidence>
<dbReference type="Pfam" id="PF21686">
    <property type="entry name" value="LigD_Prim-Pol"/>
    <property type="match status" value="1"/>
</dbReference>
<feature type="domain" description="DNA ligase D polymerase" evidence="1">
    <location>
        <begin position="32"/>
        <end position="277"/>
    </location>
</feature>